<dbReference type="GO" id="GO:0005739">
    <property type="term" value="C:mitochondrion"/>
    <property type="evidence" value="ECO:0007669"/>
    <property type="project" value="TreeGrafter"/>
</dbReference>
<feature type="compositionally biased region" description="Pro residues" evidence="3">
    <location>
        <begin position="246"/>
        <end position="277"/>
    </location>
</feature>
<feature type="region of interest" description="Disordered" evidence="3">
    <location>
        <begin position="206"/>
        <end position="410"/>
    </location>
</feature>
<dbReference type="GO" id="GO:0016554">
    <property type="term" value="P:cytidine to uridine editing"/>
    <property type="evidence" value="ECO:0007669"/>
    <property type="project" value="InterPro"/>
</dbReference>
<sequence>MAISRSILRRPAKSFSSLFTRSFSSSSPLANSPAVSRSASSLLNRSRSLVAGFSALVRAGVSSARCMSTQATSSSLNDPNPNWSNKPPKETILLDGCDFEHWLVVMEKPEGDLTRDEIIDYYIKTLAQVVGSEEEARMKIYSVSHKCYFAFGALVSEDLSYKIKELPKVRWVLPDSYLDVKSKNYGGEPFIDGKAVPYDPKYHEEWIKNNDSSNSRTRRPRTLSGTRKFERRRENVRGNQDTGDRGPPPNQGLGGAPPPPPHIGNNPNMPPHMPPPTMNQNYRGPPPPNMGQNYQGPPPPNMNQNYQGPPPPNMGQNYQGPLPPNMNQQNYQEPPPPNMNQSYQGPPPSNMGQNYRGPSPPPPNMSQNYQGPPPPNMNGGWSGNYQQNGGYQQGQGGGMQQQPYPPNRVQ</sequence>
<dbReference type="Gramene" id="scaffold_105152.1">
    <property type="protein sequence ID" value="scaffold_105152.1"/>
    <property type="gene ID" value="scaffold_105152.1"/>
</dbReference>
<gene>
    <name evidence="5" type="ORF">ARALYDRAFT_892358</name>
</gene>
<dbReference type="KEGG" id="aly:9327801"/>
<evidence type="ECO:0000256" key="3">
    <source>
        <dbReference type="SAM" id="MobiDB-lite"/>
    </source>
</evidence>
<keyword evidence="1" id="KW-0507">mRNA processing</keyword>
<name>D7KKF8_ARALL</name>
<keyword evidence="6" id="KW-1185">Reference proteome</keyword>
<dbReference type="EMBL" id="GL348713">
    <property type="protein sequence ID" value="EFH70691.1"/>
    <property type="molecule type" value="Genomic_DNA"/>
</dbReference>
<keyword evidence="2" id="KW-0809">Transit peptide</keyword>
<dbReference type="AlphaFoldDB" id="D7KKF8"/>
<evidence type="ECO:0000313" key="5">
    <source>
        <dbReference type="EMBL" id="EFH70691.1"/>
    </source>
</evidence>
<dbReference type="Pfam" id="PF21864">
    <property type="entry name" value="MORF_dom"/>
    <property type="match status" value="1"/>
</dbReference>
<evidence type="ECO:0000256" key="2">
    <source>
        <dbReference type="ARBA" id="ARBA00022946"/>
    </source>
</evidence>
<evidence type="ECO:0000259" key="4">
    <source>
        <dbReference type="Pfam" id="PF21864"/>
    </source>
</evidence>
<evidence type="ECO:0000256" key="1">
    <source>
        <dbReference type="ARBA" id="ARBA00022664"/>
    </source>
</evidence>
<dbReference type="STRING" id="81972.D7KKF8"/>
<dbReference type="PANTHER" id="PTHR31346:SF4">
    <property type="entry name" value="MULTIPLE ORGANELLAR RNA EDITING FACTOR 8, CHLOROPLASTIC_MITOCHONDRIAL"/>
    <property type="match status" value="1"/>
</dbReference>
<feature type="domain" description="MORF/ORRM1/DAG-like MORF" evidence="4">
    <location>
        <begin position="99"/>
        <end position="190"/>
    </location>
</feature>
<dbReference type="InterPro" id="IPR039206">
    <property type="entry name" value="MORF/ORRM1/DAG-like"/>
</dbReference>
<dbReference type="Proteomes" id="UP000008694">
    <property type="component" value="Unassembled WGS sequence"/>
</dbReference>
<dbReference type="HOGENOM" id="CLU_046201_0_0_1"/>
<reference evidence="6" key="1">
    <citation type="journal article" date="2011" name="Nat. Genet.">
        <title>The Arabidopsis lyrata genome sequence and the basis of rapid genome size change.</title>
        <authorList>
            <person name="Hu T.T."/>
            <person name="Pattyn P."/>
            <person name="Bakker E.G."/>
            <person name="Cao J."/>
            <person name="Cheng J.-F."/>
            <person name="Clark R.M."/>
            <person name="Fahlgren N."/>
            <person name="Fawcett J.A."/>
            <person name="Grimwood J."/>
            <person name="Gundlach H."/>
            <person name="Haberer G."/>
            <person name="Hollister J.D."/>
            <person name="Ossowski S."/>
            <person name="Ottilar R.P."/>
            <person name="Salamov A.A."/>
            <person name="Schneeberger K."/>
            <person name="Spannagl M."/>
            <person name="Wang X."/>
            <person name="Yang L."/>
            <person name="Nasrallah M.E."/>
            <person name="Bergelson J."/>
            <person name="Carrington J.C."/>
            <person name="Gaut B.S."/>
            <person name="Schmutz J."/>
            <person name="Mayer K.F.X."/>
            <person name="Van de Peer Y."/>
            <person name="Grigoriev I.V."/>
            <person name="Nordborg M."/>
            <person name="Weigel D."/>
            <person name="Guo Y.-L."/>
        </authorList>
    </citation>
    <scope>NUCLEOTIDE SEQUENCE [LARGE SCALE GENOMIC DNA]</scope>
    <source>
        <strain evidence="6">cv. MN47</strain>
    </source>
</reference>
<dbReference type="eggNOG" id="ENOG502QS63">
    <property type="taxonomic scope" value="Eukaryota"/>
</dbReference>
<feature type="compositionally biased region" description="Basic and acidic residues" evidence="3">
    <location>
        <begin position="227"/>
        <end position="236"/>
    </location>
</feature>
<dbReference type="GO" id="GO:0006397">
    <property type="term" value="P:mRNA processing"/>
    <property type="evidence" value="ECO:0007669"/>
    <property type="project" value="UniProtKB-KW"/>
</dbReference>
<dbReference type="OrthoDB" id="1913091at2759"/>
<protein>
    <recommendedName>
        <fullName evidence="4">MORF/ORRM1/DAG-like MORF domain-containing protein</fullName>
    </recommendedName>
</protein>
<proteinExistence type="predicted"/>
<organism evidence="6">
    <name type="scientific">Arabidopsis lyrata subsp. lyrata</name>
    <name type="common">Lyre-leaved rock-cress</name>
    <dbReference type="NCBI Taxonomy" id="81972"/>
    <lineage>
        <taxon>Eukaryota</taxon>
        <taxon>Viridiplantae</taxon>
        <taxon>Streptophyta</taxon>
        <taxon>Embryophyta</taxon>
        <taxon>Tracheophyta</taxon>
        <taxon>Spermatophyta</taxon>
        <taxon>Magnoliopsida</taxon>
        <taxon>eudicotyledons</taxon>
        <taxon>Gunneridae</taxon>
        <taxon>Pentapetalae</taxon>
        <taxon>rosids</taxon>
        <taxon>malvids</taxon>
        <taxon>Brassicales</taxon>
        <taxon>Brassicaceae</taxon>
        <taxon>Camelineae</taxon>
        <taxon>Arabidopsis</taxon>
    </lineage>
</organism>
<dbReference type="InterPro" id="IPR054059">
    <property type="entry name" value="MORF/ORRM1/DAG-like_MORF"/>
</dbReference>
<dbReference type="PANTHER" id="PTHR31346">
    <property type="entry name" value="MULTIPLE ORGANELLAR RNA EDITING FACTOR 2, CHLOROPLASTIC-RELATED-RELATED"/>
    <property type="match status" value="1"/>
</dbReference>
<dbReference type="GO" id="GO:0080156">
    <property type="term" value="P:mitochondrial mRNA modification"/>
    <property type="evidence" value="ECO:0007669"/>
    <property type="project" value="TreeGrafter"/>
</dbReference>
<accession>D7KKF8</accession>
<evidence type="ECO:0000313" key="6">
    <source>
        <dbReference type="Proteomes" id="UP000008694"/>
    </source>
</evidence>